<keyword evidence="4" id="KW-0677">Repeat</keyword>
<dbReference type="InterPro" id="IPR050342">
    <property type="entry name" value="HMGB"/>
</dbReference>
<evidence type="ECO:0000256" key="6">
    <source>
        <dbReference type="ARBA" id="ARBA00023242"/>
    </source>
</evidence>
<dbReference type="Proteomes" id="UP000386466">
    <property type="component" value="Unassembled WGS sequence"/>
</dbReference>
<dbReference type="AlphaFoldDB" id="A0A485PCW4"/>
<evidence type="ECO:0000256" key="1">
    <source>
        <dbReference type="ARBA" id="ARBA00004286"/>
    </source>
</evidence>
<evidence type="ECO:0000256" key="5">
    <source>
        <dbReference type="ARBA" id="ARBA00023125"/>
    </source>
</evidence>
<feature type="non-terminal residue" evidence="9">
    <location>
        <position position="1"/>
    </location>
</feature>
<sequence>MATGPPNCSLAQGRPTEPQAASGARPHSHCRTRSSTETVPGLSLRKMILCGAKESLKKPAGKMSSCAFLVQTCWEGHRRKSPERWKTMSAKDKGQLEDMAKLDGAHHERQMKTYLPPKGGGDQSKKIKDPNAPRRPPSAFFSFCSECCPKMEGEHPSLCSVDTAKKRRDVEELG</sequence>
<keyword evidence="5" id="KW-0238">DNA-binding</keyword>
<dbReference type="EMBL" id="CAAGRJ010028393">
    <property type="protein sequence ID" value="VFV40082.1"/>
    <property type="molecule type" value="Genomic_DNA"/>
</dbReference>
<evidence type="ECO:0000259" key="8">
    <source>
        <dbReference type="Pfam" id="PF09011"/>
    </source>
</evidence>
<evidence type="ECO:0000256" key="4">
    <source>
        <dbReference type="ARBA" id="ARBA00022737"/>
    </source>
</evidence>
<comment type="subcellular location">
    <subcellularLocation>
        <location evidence="1">Chromosome</location>
    </subcellularLocation>
</comment>
<dbReference type="GO" id="GO:0006357">
    <property type="term" value="P:regulation of transcription by RNA polymerase II"/>
    <property type="evidence" value="ECO:0007669"/>
    <property type="project" value="TreeGrafter"/>
</dbReference>
<feature type="region of interest" description="Disordered" evidence="7">
    <location>
        <begin position="105"/>
        <end position="135"/>
    </location>
</feature>
<proteinExistence type="inferred from homology"/>
<dbReference type="InterPro" id="IPR036910">
    <property type="entry name" value="HMG_box_dom_sf"/>
</dbReference>
<dbReference type="Gene3D" id="1.10.30.10">
    <property type="entry name" value="High mobility group box domain"/>
    <property type="match status" value="2"/>
</dbReference>
<dbReference type="Pfam" id="PF09011">
    <property type="entry name" value="HMG_box_2"/>
    <property type="match status" value="1"/>
</dbReference>
<protein>
    <recommendedName>
        <fullName evidence="8">HMG box domain-containing protein</fullName>
    </recommendedName>
</protein>
<gene>
    <name evidence="9" type="ORF">LYPA_23C005049</name>
</gene>
<evidence type="ECO:0000256" key="3">
    <source>
        <dbReference type="ARBA" id="ARBA00022454"/>
    </source>
</evidence>
<keyword evidence="10" id="KW-1185">Reference proteome</keyword>
<dbReference type="GO" id="GO:0003677">
    <property type="term" value="F:DNA binding"/>
    <property type="evidence" value="ECO:0007669"/>
    <property type="project" value="UniProtKB-KW"/>
</dbReference>
<accession>A0A485PCW4</accession>
<organism evidence="9 10">
    <name type="scientific">Lynx pardinus</name>
    <name type="common">Iberian lynx</name>
    <name type="synonym">Felis pardina</name>
    <dbReference type="NCBI Taxonomy" id="191816"/>
    <lineage>
        <taxon>Eukaryota</taxon>
        <taxon>Metazoa</taxon>
        <taxon>Chordata</taxon>
        <taxon>Craniata</taxon>
        <taxon>Vertebrata</taxon>
        <taxon>Euteleostomi</taxon>
        <taxon>Mammalia</taxon>
        <taxon>Eutheria</taxon>
        <taxon>Laurasiatheria</taxon>
        <taxon>Carnivora</taxon>
        <taxon>Feliformia</taxon>
        <taxon>Felidae</taxon>
        <taxon>Felinae</taxon>
        <taxon>Lynx</taxon>
    </lineage>
</organism>
<evidence type="ECO:0000256" key="7">
    <source>
        <dbReference type="SAM" id="MobiDB-lite"/>
    </source>
</evidence>
<dbReference type="PANTHER" id="PTHR48112">
    <property type="entry name" value="HIGH MOBILITY GROUP PROTEIN DSP1"/>
    <property type="match status" value="1"/>
</dbReference>
<dbReference type="PANTHER" id="PTHR48112:SF12">
    <property type="entry name" value="HIGH MOBILITY GROUP PROTEIN B1-LIKE 1-RELATED"/>
    <property type="match status" value="1"/>
</dbReference>
<evidence type="ECO:0000313" key="10">
    <source>
        <dbReference type="Proteomes" id="UP000386466"/>
    </source>
</evidence>
<reference evidence="9 10" key="1">
    <citation type="submission" date="2019-01" db="EMBL/GenBank/DDBJ databases">
        <authorList>
            <person name="Alioto T."/>
            <person name="Alioto T."/>
        </authorList>
    </citation>
    <scope>NUCLEOTIDE SEQUENCE [LARGE SCALE GENOMIC DNA]</scope>
</reference>
<feature type="region of interest" description="Disordered" evidence="7">
    <location>
        <begin position="1"/>
        <end position="38"/>
    </location>
</feature>
<dbReference type="GO" id="GO:0005694">
    <property type="term" value="C:chromosome"/>
    <property type="evidence" value="ECO:0007669"/>
    <property type="project" value="UniProtKB-SubCell"/>
</dbReference>
<dbReference type="PRINTS" id="PR00886">
    <property type="entry name" value="HIGHMOBLTY12"/>
</dbReference>
<dbReference type="InterPro" id="IPR009071">
    <property type="entry name" value="HMG_box_dom"/>
</dbReference>
<evidence type="ECO:0000313" key="9">
    <source>
        <dbReference type="EMBL" id="VFV40082.1"/>
    </source>
</evidence>
<feature type="domain" description="HMG box" evidence="8">
    <location>
        <begin position="57"/>
        <end position="114"/>
    </location>
</feature>
<comment type="similarity">
    <text evidence="2">Belongs to the HMGB family.</text>
</comment>
<dbReference type="SUPFAM" id="SSF47095">
    <property type="entry name" value="HMG-box"/>
    <property type="match status" value="2"/>
</dbReference>
<keyword evidence="6" id="KW-0539">Nucleus</keyword>
<keyword evidence="3" id="KW-0158">Chromosome</keyword>
<evidence type="ECO:0000256" key="2">
    <source>
        <dbReference type="ARBA" id="ARBA00008774"/>
    </source>
</evidence>
<name>A0A485PCW4_LYNPA</name>
<feature type="compositionally biased region" description="Basic and acidic residues" evidence="7">
    <location>
        <begin position="123"/>
        <end position="132"/>
    </location>
</feature>